<dbReference type="Pfam" id="PF03050">
    <property type="entry name" value="DDE_Tnp_IS66"/>
    <property type="match status" value="1"/>
</dbReference>
<dbReference type="eggNOG" id="ENOG5033VPK">
    <property type="taxonomic scope" value="Bacteria"/>
</dbReference>
<feature type="region of interest" description="Disordered" evidence="1">
    <location>
        <begin position="308"/>
        <end position="330"/>
    </location>
</feature>
<feature type="compositionally biased region" description="Low complexity" evidence="1">
    <location>
        <begin position="78"/>
        <end position="88"/>
    </location>
</feature>
<organism evidence="3 4">
    <name type="scientific">Myxococcus fulvus (strain ATCC BAA-855 / HW-1)</name>
    <dbReference type="NCBI Taxonomy" id="483219"/>
    <lineage>
        <taxon>Bacteria</taxon>
        <taxon>Pseudomonadati</taxon>
        <taxon>Myxococcota</taxon>
        <taxon>Myxococcia</taxon>
        <taxon>Myxococcales</taxon>
        <taxon>Cystobacterineae</taxon>
        <taxon>Myxococcaceae</taxon>
        <taxon>Myxococcus</taxon>
    </lineage>
</organism>
<dbReference type="AlphaFoldDB" id="F8C9P4"/>
<dbReference type="PANTHER" id="PTHR33678:SF1">
    <property type="entry name" value="BLL1576 PROTEIN"/>
    <property type="match status" value="1"/>
</dbReference>
<dbReference type="EMBL" id="CP002830">
    <property type="protein sequence ID" value="AEI68323.1"/>
    <property type="molecule type" value="Genomic_DNA"/>
</dbReference>
<evidence type="ECO:0000313" key="3">
    <source>
        <dbReference type="EMBL" id="AEI68323.1"/>
    </source>
</evidence>
<gene>
    <name evidence="3" type="ordered locus">LILAB_32210</name>
</gene>
<feature type="compositionally biased region" description="Basic and acidic residues" evidence="1">
    <location>
        <begin position="319"/>
        <end position="330"/>
    </location>
</feature>
<feature type="region of interest" description="Disordered" evidence="1">
    <location>
        <begin position="78"/>
        <end position="100"/>
    </location>
</feature>
<dbReference type="HOGENOM" id="CLU_841521_0_0_7"/>
<evidence type="ECO:0000256" key="1">
    <source>
        <dbReference type="SAM" id="MobiDB-lite"/>
    </source>
</evidence>
<proteinExistence type="predicted"/>
<dbReference type="InterPro" id="IPR004291">
    <property type="entry name" value="Transposase_IS66_central"/>
</dbReference>
<dbReference type="PANTHER" id="PTHR33678">
    <property type="entry name" value="BLL1576 PROTEIN"/>
    <property type="match status" value="1"/>
</dbReference>
<name>F8C9P4_MYXFH</name>
<evidence type="ECO:0000259" key="2">
    <source>
        <dbReference type="Pfam" id="PF03050"/>
    </source>
</evidence>
<accession>F8C9P4</accession>
<reference evidence="3 4" key="1">
    <citation type="journal article" date="2011" name="J. Bacteriol.">
        <title>Genome sequence of the halotolerant marine bacterium Myxococcus fulvus HW-1.</title>
        <authorList>
            <person name="Li Z.F."/>
            <person name="Li X."/>
            <person name="Liu H."/>
            <person name="Liu X."/>
            <person name="Han K."/>
            <person name="Wu Z.H."/>
            <person name="Hu W."/>
            <person name="Li F.F."/>
            <person name="Li Y.Z."/>
        </authorList>
    </citation>
    <scope>NUCLEOTIDE SEQUENCE [LARGE SCALE GENOMIC DNA]</scope>
    <source>
        <strain evidence="4">ATCC BAA-855 / HW-1</strain>
    </source>
</reference>
<dbReference type="InterPro" id="IPR052344">
    <property type="entry name" value="Transposase-related"/>
</dbReference>
<protein>
    <submittedName>
        <fullName evidence="3">Transposase IS66</fullName>
    </submittedName>
</protein>
<dbReference type="Proteomes" id="UP000000488">
    <property type="component" value="Chromosome"/>
</dbReference>
<dbReference type="KEGG" id="mfu:LILAB_32210"/>
<sequence>MGKKQRQPRQVDPARLAVIVERTRGALSEEDFATLKAAMDTLAFVTAELQAKGTSVERLRRLLFGAPTEKTDAVLRKAGQPAGRAQQQAEDKAPAPGHGRTAAAAYTGASREKVAHASLHGGDVCQGCLKGKVYPLKEPSVRVRVKGVAPLVATVWECERLRCNLCGEVYTAQAPQGVGEEKYDETAVAMTGLLKYGTGLPFHRIEKLQAGLGIPLPAATQWELVEAAAGKLQPAFDALVNQAAQAPVLHNDDTVMKVLALTREQVQAASEGAPLKRTGVYTSGLLAVGSQHPIALFFVDGHQEAQISGHGRAGVRKPRGPEQRWEQPKS</sequence>
<feature type="domain" description="Transposase IS66 central" evidence="2">
    <location>
        <begin position="185"/>
        <end position="263"/>
    </location>
</feature>
<dbReference type="STRING" id="483219.LILAB_32210"/>
<evidence type="ECO:0000313" key="4">
    <source>
        <dbReference type="Proteomes" id="UP000000488"/>
    </source>
</evidence>